<keyword evidence="4" id="KW-0560">Oxidoreductase</keyword>
<evidence type="ECO:0000256" key="2">
    <source>
        <dbReference type="ARBA" id="ARBA00022630"/>
    </source>
</evidence>
<comment type="similarity">
    <text evidence="1">Belongs to the FMO family.</text>
</comment>
<accession>A0ABV0SJ86</accession>
<dbReference type="SUPFAM" id="SSF51905">
    <property type="entry name" value="FAD/NAD(P)-binding domain"/>
    <property type="match status" value="1"/>
</dbReference>
<protein>
    <recommendedName>
        <fullName evidence="7">Flavin-containing monooxygenase</fullName>
    </recommendedName>
</protein>
<dbReference type="InterPro" id="IPR050346">
    <property type="entry name" value="FMO-like"/>
</dbReference>
<evidence type="ECO:0000313" key="6">
    <source>
        <dbReference type="Proteomes" id="UP001434883"/>
    </source>
</evidence>
<gene>
    <name evidence="5" type="ORF">XENOCAPTIV_018601</name>
</gene>
<evidence type="ECO:0000256" key="1">
    <source>
        <dbReference type="ARBA" id="ARBA00009183"/>
    </source>
</evidence>
<evidence type="ECO:0000256" key="3">
    <source>
        <dbReference type="ARBA" id="ARBA00022827"/>
    </source>
</evidence>
<keyword evidence="3" id="KW-0274">FAD</keyword>
<dbReference type="Pfam" id="PF00743">
    <property type="entry name" value="FMO-like"/>
    <property type="match status" value="2"/>
</dbReference>
<evidence type="ECO:0000256" key="4">
    <source>
        <dbReference type="ARBA" id="ARBA00023002"/>
    </source>
</evidence>
<dbReference type="InterPro" id="IPR020946">
    <property type="entry name" value="Flavin_mOase-like"/>
</dbReference>
<organism evidence="5 6">
    <name type="scientific">Xenoophorus captivus</name>
    <dbReference type="NCBI Taxonomy" id="1517983"/>
    <lineage>
        <taxon>Eukaryota</taxon>
        <taxon>Metazoa</taxon>
        <taxon>Chordata</taxon>
        <taxon>Craniata</taxon>
        <taxon>Vertebrata</taxon>
        <taxon>Euteleostomi</taxon>
        <taxon>Actinopterygii</taxon>
        <taxon>Neopterygii</taxon>
        <taxon>Teleostei</taxon>
        <taxon>Neoteleostei</taxon>
        <taxon>Acanthomorphata</taxon>
        <taxon>Ovalentaria</taxon>
        <taxon>Atherinomorphae</taxon>
        <taxon>Cyprinodontiformes</taxon>
        <taxon>Goodeidae</taxon>
        <taxon>Xenoophorus</taxon>
    </lineage>
</organism>
<dbReference type="Proteomes" id="UP001434883">
    <property type="component" value="Unassembled WGS sequence"/>
</dbReference>
<proteinExistence type="inferred from homology"/>
<keyword evidence="2" id="KW-0285">Flavoprotein</keyword>
<keyword evidence="6" id="KW-1185">Reference proteome</keyword>
<sequence>VDVVVFATGYNYCFPFLPPELQSKCGCRPHPLAEPTLAVVGFIHGFGAINHMAEMQARWAIRVFKERNPIQVDFLSYIELLAEQVGAKPNILRLFLTHPTLALQVFMGPYTSYQYRLSGPGKWAGARQAILTQKQRIFQPFRTRVVSDETENEASSSLSILMALIAGAALL</sequence>
<comment type="caution">
    <text evidence="5">The sequence shown here is derived from an EMBL/GenBank/DDBJ whole genome shotgun (WGS) entry which is preliminary data.</text>
</comment>
<name>A0ABV0SJ86_9TELE</name>
<evidence type="ECO:0000313" key="5">
    <source>
        <dbReference type="EMBL" id="MEQ2219487.1"/>
    </source>
</evidence>
<dbReference type="InterPro" id="IPR036188">
    <property type="entry name" value="FAD/NAD-bd_sf"/>
</dbReference>
<reference evidence="5 6" key="1">
    <citation type="submission" date="2021-06" db="EMBL/GenBank/DDBJ databases">
        <authorList>
            <person name="Palmer J.M."/>
        </authorList>
    </citation>
    <scope>NUCLEOTIDE SEQUENCE [LARGE SCALE GENOMIC DNA]</scope>
    <source>
        <strain evidence="5 6">XC_2019</strain>
        <tissue evidence="5">Muscle</tissue>
    </source>
</reference>
<feature type="non-terminal residue" evidence="5">
    <location>
        <position position="1"/>
    </location>
</feature>
<dbReference type="EMBL" id="JAHRIN010079531">
    <property type="protein sequence ID" value="MEQ2219487.1"/>
    <property type="molecule type" value="Genomic_DNA"/>
</dbReference>
<evidence type="ECO:0008006" key="7">
    <source>
        <dbReference type="Google" id="ProtNLM"/>
    </source>
</evidence>
<dbReference type="PANTHER" id="PTHR23023">
    <property type="entry name" value="DIMETHYLANILINE MONOOXYGENASE"/>
    <property type="match status" value="1"/>
</dbReference>
<dbReference type="Gene3D" id="3.50.50.60">
    <property type="entry name" value="FAD/NAD(P)-binding domain"/>
    <property type="match status" value="1"/>
</dbReference>